<gene>
    <name evidence="7" type="ORF">ENV02_02460</name>
</gene>
<keyword evidence="5" id="KW-0411">Iron-sulfur</keyword>
<dbReference type="GO" id="GO:0016491">
    <property type="term" value="F:oxidoreductase activity"/>
    <property type="evidence" value="ECO:0007669"/>
    <property type="project" value="UniProtKB-KW"/>
</dbReference>
<protein>
    <submittedName>
        <fullName evidence="7">(2Fe-2S)-binding protein</fullName>
    </submittedName>
</protein>
<dbReference type="PANTHER" id="PTHR44379">
    <property type="entry name" value="OXIDOREDUCTASE WITH IRON-SULFUR SUBUNIT"/>
    <property type="match status" value="1"/>
</dbReference>
<dbReference type="SUPFAM" id="SSF54292">
    <property type="entry name" value="2Fe-2S ferredoxin-like"/>
    <property type="match status" value="1"/>
</dbReference>
<dbReference type="InterPro" id="IPR051452">
    <property type="entry name" value="Diverse_Oxidoreductases"/>
</dbReference>
<dbReference type="Pfam" id="PF00111">
    <property type="entry name" value="Fer2"/>
    <property type="match status" value="1"/>
</dbReference>
<sequence length="172" mass="19381">MSSIKKIEFVLNKTPVIIEVPPAKPLARILRYDLGIKSVKIGCEEGGCGACTVLLDGKPVPSCLVIASQINGREIITLEGLVQDPLMQKIQEYFIKENAFQCGFCTPGFLVTIWAYIKHWSSIKNIFKDGDEKEIFTKSLEYFLSGNLCRCGTYFRIAKVIQLILREFNLIK</sequence>
<proteinExistence type="predicted"/>
<evidence type="ECO:0000256" key="5">
    <source>
        <dbReference type="ARBA" id="ARBA00023014"/>
    </source>
</evidence>
<reference evidence="7" key="1">
    <citation type="journal article" date="2020" name="mSystems">
        <title>Genome- and Community-Level Interaction Insights into Carbon Utilization and Element Cycling Functions of Hydrothermarchaeota in Hydrothermal Sediment.</title>
        <authorList>
            <person name="Zhou Z."/>
            <person name="Liu Y."/>
            <person name="Xu W."/>
            <person name="Pan J."/>
            <person name="Luo Z.H."/>
            <person name="Li M."/>
        </authorList>
    </citation>
    <scope>NUCLEOTIDE SEQUENCE [LARGE SCALE GENOMIC DNA]</scope>
    <source>
        <strain evidence="7">SpSt-721</strain>
    </source>
</reference>
<dbReference type="EMBL" id="DTET01000120">
    <property type="protein sequence ID" value="HGV66665.1"/>
    <property type="molecule type" value="Genomic_DNA"/>
</dbReference>
<dbReference type="InterPro" id="IPR036010">
    <property type="entry name" value="2Fe-2S_ferredoxin-like_sf"/>
</dbReference>
<evidence type="ECO:0000256" key="4">
    <source>
        <dbReference type="ARBA" id="ARBA00023004"/>
    </source>
</evidence>
<keyword evidence="2" id="KW-0479">Metal-binding</keyword>
<dbReference type="GO" id="GO:0046872">
    <property type="term" value="F:metal ion binding"/>
    <property type="evidence" value="ECO:0007669"/>
    <property type="project" value="UniProtKB-KW"/>
</dbReference>
<dbReference type="InterPro" id="IPR002888">
    <property type="entry name" value="2Fe-2S-bd"/>
</dbReference>
<comment type="caution">
    <text evidence="7">The sequence shown here is derived from an EMBL/GenBank/DDBJ whole genome shotgun (WGS) entry which is preliminary data.</text>
</comment>
<dbReference type="Gene3D" id="3.10.20.30">
    <property type="match status" value="1"/>
</dbReference>
<feature type="domain" description="2Fe-2S ferredoxin-type" evidence="6">
    <location>
        <begin position="5"/>
        <end position="81"/>
    </location>
</feature>
<dbReference type="PROSITE" id="PS51085">
    <property type="entry name" value="2FE2S_FER_2"/>
    <property type="match status" value="1"/>
</dbReference>
<dbReference type="AlphaFoldDB" id="A0A7J3QDV9"/>
<dbReference type="PANTHER" id="PTHR44379:SF8">
    <property type="entry name" value="XANTHINE DEHYDROGENASE IRON-SULFUR-BINDING SUBUNIT XDHC-RELATED"/>
    <property type="match status" value="1"/>
</dbReference>
<evidence type="ECO:0000259" key="6">
    <source>
        <dbReference type="PROSITE" id="PS51085"/>
    </source>
</evidence>
<keyword evidence="3" id="KW-0560">Oxidoreductase</keyword>
<dbReference type="InterPro" id="IPR036884">
    <property type="entry name" value="2Fe-2S-bd_dom_sf"/>
</dbReference>
<keyword evidence="4" id="KW-0408">Iron</keyword>
<evidence type="ECO:0000313" key="7">
    <source>
        <dbReference type="EMBL" id="HGV66665.1"/>
    </source>
</evidence>
<keyword evidence="1" id="KW-0001">2Fe-2S</keyword>
<evidence type="ECO:0000256" key="1">
    <source>
        <dbReference type="ARBA" id="ARBA00022714"/>
    </source>
</evidence>
<organism evidence="7">
    <name type="scientific">Ignisphaera aggregans</name>
    <dbReference type="NCBI Taxonomy" id="334771"/>
    <lineage>
        <taxon>Archaea</taxon>
        <taxon>Thermoproteota</taxon>
        <taxon>Thermoprotei</taxon>
        <taxon>Desulfurococcales</taxon>
        <taxon>Desulfurococcaceae</taxon>
        <taxon>Ignisphaera</taxon>
    </lineage>
</organism>
<dbReference type="InterPro" id="IPR012675">
    <property type="entry name" value="Beta-grasp_dom_sf"/>
</dbReference>
<accession>A0A7J3QDV9</accession>
<dbReference type="CDD" id="cd00207">
    <property type="entry name" value="fer2"/>
    <property type="match status" value="1"/>
</dbReference>
<evidence type="ECO:0000256" key="2">
    <source>
        <dbReference type="ARBA" id="ARBA00022723"/>
    </source>
</evidence>
<dbReference type="PROSITE" id="PS00197">
    <property type="entry name" value="2FE2S_FER_1"/>
    <property type="match status" value="1"/>
</dbReference>
<dbReference type="GO" id="GO:0051537">
    <property type="term" value="F:2 iron, 2 sulfur cluster binding"/>
    <property type="evidence" value="ECO:0007669"/>
    <property type="project" value="UniProtKB-KW"/>
</dbReference>
<evidence type="ECO:0000256" key="3">
    <source>
        <dbReference type="ARBA" id="ARBA00023002"/>
    </source>
</evidence>
<dbReference type="InterPro" id="IPR006058">
    <property type="entry name" value="2Fe2S_fd_BS"/>
</dbReference>
<dbReference type="Gene3D" id="1.10.150.120">
    <property type="entry name" value="[2Fe-2S]-binding domain"/>
    <property type="match status" value="1"/>
</dbReference>
<dbReference type="Pfam" id="PF01799">
    <property type="entry name" value="Fer2_2"/>
    <property type="match status" value="1"/>
</dbReference>
<dbReference type="SUPFAM" id="SSF47741">
    <property type="entry name" value="CO dehydrogenase ISP C-domain like"/>
    <property type="match status" value="1"/>
</dbReference>
<dbReference type="InterPro" id="IPR001041">
    <property type="entry name" value="2Fe-2S_ferredoxin-type"/>
</dbReference>
<name>A0A7J3QDV9_9CREN</name>